<protein>
    <recommendedName>
        <fullName evidence="3">Anti-sigma-M factor RsmA</fullName>
    </recommendedName>
</protein>
<organism evidence="1 2">
    <name type="scientific">Rhodococcus daqingensis</name>
    <dbReference type="NCBI Taxonomy" id="2479363"/>
    <lineage>
        <taxon>Bacteria</taxon>
        <taxon>Bacillati</taxon>
        <taxon>Actinomycetota</taxon>
        <taxon>Actinomycetes</taxon>
        <taxon>Mycobacteriales</taxon>
        <taxon>Nocardiaceae</taxon>
        <taxon>Rhodococcus</taxon>
    </lineage>
</organism>
<name>A0ABW2RYQ9_9NOCA</name>
<dbReference type="Proteomes" id="UP001596484">
    <property type="component" value="Unassembled WGS sequence"/>
</dbReference>
<evidence type="ECO:0000313" key="2">
    <source>
        <dbReference type="Proteomes" id="UP001596484"/>
    </source>
</evidence>
<evidence type="ECO:0000313" key="1">
    <source>
        <dbReference type="EMBL" id="MFC7448418.1"/>
    </source>
</evidence>
<accession>A0ABW2RYQ9</accession>
<sequence length="257" mass="25938">MVGQGDEALLQPPFDPELIADLHAGLFDPPFEERLGAAVARDPQARQTLAALDSVRARLAGLGADETAAPPAPPEVLDRVHAALARESAPAAPAEAAPVSALAERPRSRPWIPVAAAAAVALLAGGIALGAGRSADEPEPPPPTVAQPLMPTVAQPLMPREEAPDLGADLTPGAALTMMGRSSLGPLSAPDALAGCLRANGVDSGTPLLGSGPVQIRGIRGILMLFAGPRPPQITALVVGTGCGDSRPETLARTDIG</sequence>
<proteinExistence type="predicted"/>
<gene>
    <name evidence="1" type="ORF">ACFQS9_11020</name>
</gene>
<keyword evidence="2" id="KW-1185">Reference proteome</keyword>
<reference evidence="2" key="1">
    <citation type="journal article" date="2019" name="Int. J. Syst. Evol. Microbiol.">
        <title>The Global Catalogue of Microorganisms (GCM) 10K type strain sequencing project: providing services to taxonomists for standard genome sequencing and annotation.</title>
        <authorList>
            <consortium name="The Broad Institute Genomics Platform"/>
            <consortium name="The Broad Institute Genome Sequencing Center for Infectious Disease"/>
            <person name="Wu L."/>
            <person name="Ma J."/>
        </authorList>
    </citation>
    <scope>NUCLEOTIDE SEQUENCE [LARGE SCALE GENOMIC DNA]</scope>
    <source>
        <strain evidence="2">ICMP 19430</strain>
    </source>
</reference>
<dbReference type="RefSeq" id="WP_378404447.1">
    <property type="nucleotide sequence ID" value="NZ_JBHTCS010000012.1"/>
</dbReference>
<dbReference type="EMBL" id="JBHTCS010000012">
    <property type="protein sequence ID" value="MFC7448418.1"/>
    <property type="molecule type" value="Genomic_DNA"/>
</dbReference>
<comment type="caution">
    <text evidence="1">The sequence shown here is derived from an EMBL/GenBank/DDBJ whole genome shotgun (WGS) entry which is preliminary data.</text>
</comment>
<evidence type="ECO:0008006" key="3">
    <source>
        <dbReference type="Google" id="ProtNLM"/>
    </source>
</evidence>